<dbReference type="Proteomes" id="UP001239111">
    <property type="component" value="Chromosome 3"/>
</dbReference>
<protein>
    <submittedName>
        <fullName evidence="1">Uncharacterized protein</fullName>
    </submittedName>
</protein>
<evidence type="ECO:0000313" key="1">
    <source>
        <dbReference type="EMBL" id="KAJ8670134.1"/>
    </source>
</evidence>
<organism evidence="1 2">
    <name type="scientific">Eretmocerus hayati</name>
    <dbReference type="NCBI Taxonomy" id="131215"/>
    <lineage>
        <taxon>Eukaryota</taxon>
        <taxon>Metazoa</taxon>
        <taxon>Ecdysozoa</taxon>
        <taxon>Arthropoda</taxon>
        <taxon>Hexapoda</taxon>
        <taxon>Insecta</taxon>
        <taxon>Pterygota</taxon>
        <taxon>Neoptera</taxon>
        <taxon>Endopterygota</taxon>
        <taxon>Hymenoptera</taxon>
        <taxon>Apocrita</taxon>
        <taxon>Proctotrupomorpha</taxon>
        <taxon>Chalcidoidea</taxon>
        <taxon>Aphelinidae</taxon>
        <taxon>Aphelininae</taxon>
        <taxon>Eretmocerus</taxon>
    </lineage>
</organism>
<sequence>MEEKFVWDEVYEGLSVAGPSKAEEDKKRVKKRKSEVVQTKVYCPHKRLIFNFKESLSFNEQSKFRKQFSRRGGPSVVLLQDVKDLALYTVSSPLSRELIGLWHTGQVDRFLRALLLYLQSFTVTWTQLGERRAAAAKRAPNPLAGGARLERAHELAAMRQLLAREYGDLLCGWQPELLRDYHHLPSAGASSDDEKDLRMHEGMIQLSHAVAWIGLFRRHKLLLEIEIHRLFRTDAFNMARRKFKESVKDFEVPKDEHWILYGPEMPRQKKILSNSPLPFEVLNTRCDYRILSIGLRDTDSEDPRIAYLENALLANEEDLPKLGIKLGILGLPRADFDILLIPQSSEDEQTKDELNSSHEDEEADDYETLLPPSAFDVKLNEKFSVNKMNVKFPGDNKSRKSSKKIWMSREQMRAASNYMETFSISMKE</sequence>
<gene>
    <name evidence="1" type="ORF">QAD02_001393</name>
</gene>
<dbReference type="EMBL" id="CM056743">
    <property type="protein sequence ID" value="KAJ8670134.1"/>
    <property type="molecule type" value="Genomic_DNA"/>
</dbReference>
<name>A0ACC2NFW6_9HYME</name>
<comment type="caution">
    <text evidence="1">The sequence shown here is derived from an EMBL/GenBank/DDBJ whole genome shotgun (WGS) entry which is preliminary data.</text>
</comment>
<proteinExistence type="predicted"/>
<accession>A0ACC2NFW6</accession>
<keyword evidence="2" id="KW-1185">Reference proteome</keyword>
<evidence type="ECO:0000313" key="2">
    <source>
        <dbReference type="Proteomes" id="UP001239111"/>
    </source>
</evidence>
<reference evidence="1" key="1">
    <citation type="submission" date="2023-04" db="EMBL/GenBank/DDBJ databases">
        <title>A chromosome-level genome assembly of the parasitoid wasp Eretmocerus hayati.</title>
        <authorList>
            <person name="Zhong Y."/>
            <person name="Liu S."/>
            <person name="Liu Y."/>
        </authorList>
    </citation>
    <scope>NUCLEOTIDE SEQUENCE</scope>
    <source>
        <strain evidence="1">ZJU_SS_LIU_2023</strain>
    </source>
</reference>